<proteinExistence type="predicted"/>
<evidence type="ECO:0000313" key="4">
    <source>
        <dbReference type="EMBL" id="HAS6676592.1"/>
    </source>
</evidence>
<reference evidence="4" key="1">
    <citation type="journal article" date="2018" name="Genome Biol.">
        <title>SKESA: strategic k-mer extension for scrupulous assemblies.</title>
        <authorList>
            <person name="Souvorov A."/>
            <person name="Agarwala R."/>
            <person name="Lipman D.J."/>
        </authorList>
    </citation>
    <scope>NUCLEOTIDE SEQUENCE</scope>
    <source>
        <strain evidence="4">1930</strain>
    </source>
</reference>
<dbReference type="EMBL" id="DACQKT010000002">
    <property type="protein sequence ID" value="HAS6676592.1"/>
    <property type="molecule type" value="Genomic_DNA"/>
</dbReference>
<dbReference type="InterPro" id="IPR050706">
    <property type="entry name" value="Cyclic-di-GMP_PDE-like"/>
</dbReference>
<dbReference type="PANTHER" id="PTHR33121:SF70">
    <property type="entry name" value="SIGNALING PROTEIN YKOW"/>
    <property type="match status" value="1"/>
</dbReference>
<protein>
    <submittedName>
        <fullName evidence="4">EAL domain-containing protein</fullName>
    </submittedName>
</protein>
<dbReference type="AlphaFoldDB" id="A0A7Z2MXX4"/>
<gene>
    <name evidence="5" type="ORF">EHC69_25830</name>
    <name evidence="4" type="ORF">I7278_07210</name>
</gene>
<dbReference type="InterPro" id="IPR001633">
    <property type="entry name" value="EAL_dom"/>
</dbReference>
<feature type="domain" description="Response regulatory" evidence="2">
    <location>
        <begin position="6"/>
        <end position="125"/>
    </location>
</feature>
<feature type="modified residue" description="4-aspartylphosphate" evidence="1">
    <location>
        <position position="55"/>
    </location>
</feature>
<dbReference type="Proteomes" id="UP000856022">
    <property type="component" value="Unassembled WGS sequence"/>
</dbReference>
<dbReference type="SUPFAM" id="SSF52172">
    <property type="entry name" value="CheY-like"/>
    <property type="match status" value="1"/>
</dbReference>
<feature type="domain" description="EAL" evidence="3">
    <location>
        <begin position="138"/>
        <end position="388"/>
    </location>
</feature>
<keyword evidence="1" id="KW-0597">Phosphoprotein</keyword>
<dbReference type="CDD" id="cd00156">
    <property type="entry name" value="REC"/>
    <property type="match status" value="1"/>
</dbReference>
<dbReference type="RefSeq" id="WP_025540574.1">
    <property type="nucleotide sequence ID" value="NZ_CANUIM010000057.1"/>
</dbReference>
<dbReference type="PANTHER" id="PTHR33121">
    <property type="entry name" value="CYCLIC DI-GMP PHOSPHODIESTERASE PDEF"/>
    <property type="match status" value="1"/>
</dbReference>
<evidence type="ECO:0000313" key="5">
    <source>
        <dbReference type="EMBL" id="QHH12663.1"/>
    </source>
</evidence>
<dbReference type="Pfam" id="PF00072">
    <property type="entry name" value="Response_reg"/>
    <property type="match status" value="1"/>
</dbReference>
<dbReference type="SMART" id="SM00448">
    <property type="entry name" value="REC"/>
    <property type="match status" value="1"/>
</dbReference>
<dbReference type="Gene3D" id="3.40.50.2300">
    <property type="match status" value="1"/>
</dbReference>
<dbReference type="EMBL" id="CP034299">
    <property type="protein sequence ID" value="QHH12663.1"/>
    <property type="molecule type" value="Genomic_DNA"/>
</dbReference>
<dbReference type="CDD" id="cd01948">
    <property type="entry name" value="EAL"/>
    <property type="match status" value="1"/>
</dbReference>
<name>A0A7Z2MXX4_VIBPH</name>
<dbReference type="PROSITE" id="PS50883">
    <property type="entry name" value="EAL"/>
    <property type="match status" value="1"/>
</dbReference>
<dbReference type="SMART" id="SM00052">
    <property type="entry name" value="EAL"/>
    <property type="match status" value="1"/>
</dbReference>
<dbReference type="GO" id="GO:0000160">
    <property type="term" value="P:phosphorelay signal transduction system"/>
    <property type="evidence" value="ECO:0007669"/>
    <property type="project" value="InterPro"/>
</dbReference>
<dbReference type="PROSITE" id="PS50110">
    <property type="entry name" value="RESPONSE_REGULATORY"/>
    <property type="match status" value="1"/>
</dbReference>
<evidence type="ECO:0000313" key="6">
    <source>
        <dbReference type="Proteomes" id="UP000464718"/>
    </source>
</evidence>
<dbReference type="Gene3D" id="3.20.20.450">
    <property type="entry name" value="EAL domain"/>
    <property type="match status" value="1"/>
</dbReference>
<dbReference type="Proteomes" id="UP000464718">
    <property type="component" value="Chromosome ii"/>
</dbReference>
<sequence>MNTQLNVMVIDDHPLQTTILTQILNRYCAQVMSFNGVDDAIQCAQHQHFDVIFCDIQMPGKDGIDMMEMLDQIQYQGQVVLVSAMELTIISAVRAMCEGFSFEVLGKLPKPYDENQVVELLSLMKGEKTKKATFIQPIEVQDQEFLFALGEGRVKNYYQPLVDAQSGEVLGYEALARWSHPIYGVLSPYHFLPIVERCHLSAELFQAVLNNAIYDIKHRGLTQKVSINVDHENLEDPEFSHRFLQQCLENEIEPSQITIEITERDTFQTSASLYKNLLKLRMNGVTVSIDDFGTGSSTFEKLAQLPFNELKIDRSFVQGVECDMKKRNIVVAICALAKSLNIRLVAEGIEDEVTLQVMREYGIDLCQGFYIDKPMPLEAITILNERYE</sequence>
<reference evidence="5 6" key="2">
    <citation type="submission" date="2018-12" db="EMBL/GenBank/DDBJ databases">
        <title>Genomic insights into the evolutionary origins and pathogenicity of five Vibrio parahaemolyticus strains isolated from the shrimp with acute hepatopancreatic necrosis disease (AHPND).</title>
        <authorList>
            <person name="Yang Q."/>
            <person name="Dong X."/>
            <person name="Xie G."/>
            <person name="Fu S."/>
            <person name="Zou P."/>
            <person name="Sun J."/>
            <person name="Wang Y."/>
            <person name="Huang J."/>
        </authorList>
    </citation>
    <scope>NUCLEOTIDE SEQUENCE [LARGE SCALE GENOMIC DNA]</scope>
    <source>
        <strain evidence="5 6">20160303005-1</strain>
    </source>
</reference>
<dbReference type="SUPFAM" id="SSF141868">
    <property type="entry name" value="EAL domain-like"/>
    <property type="match status" value="1"/>
</dbReference>
<dbReference type="Pfam" id="PF00563">
    <property type="entry name" value="EAL"/>
    <property type="match status" value="1"/>
</dbReference>
<evidence type="ECO:0000256" key="1">
    <source>
        <dbReference type="PROSITE-ProRule" id="PRU00169"/>
    </source>
</evidence>
<evidence type="ECO:0000259" key="3">
    <source>
        <dbReference type="PROSITE" id="PS50883"/>
    </source>
</evidence>
<reference evidence="4" key="3">
    <citation type="submission" date="2019-12" db="EMBL/GenBank/DDBJ databases">
        <authorList>
            <consortium name="NCBI Pathogen Detection Project"/>
        </authorList>
    </citation>
    <scope>NUCLEOTIDE SEQUENCE</scope>
    <source>
        <strain evidence="4">1930</strain>
    </source>
</reference>
<organism evidence="4">
    <name type="scientific">Vibrio parahaemolyticus</name>
    <dbReference type="NCBI Taxonomy" id="670"/>
    <lineage>
        <taxon>Bacteria</taxon>
        <taxon>Pseudomonadati</taxon>
        <taxon>Pseudomonadota</taxon>
        <taxon>Gammaproteobacteria</taxon>
        <taxon>Vibrionales</taxon>
        <taxon>Vibrionaceae</taxon>
        <taxon>Vibrio</taxon>
    </lineage>
</organism>
<accession>A0A7Z2MXX4</accession>
<dbReference type="InterPro" id="IPR035919">
    <property type="entry name" value="EAL_sf"/>
</dbReference>
<dbReference type="InterPro" id="IPR011006">
    <property type="entry name" value="CheY-like_superfamily"/>
</dbReference>
<dbReference type="GO" id="GO:0071111">
    <property type="term" value="F:cyclic-guanylate-specific phosphodiesterase activity"/>
    <property type="evidence" value="ECO:0007669"/>
    <property type="project" value="InterPro"/>
</dbReference>
<evidence type="ECO:0000259" key="2">
    <source>
        <dbReference type="PROSITE" id="PS50110"/>
    </source>
</evidence>
<dbReference type="InterPro" id="IPR001789">
    <property type="entry name" value="Sig_transdc_resp-reg_receiver"/>
</dbReference>